<reference evidence="1 2" key="1">
    <citation type="submission" date="2013-09" db="EMBL/GenBank/DDBJ databases">
        <title>Biodegradation of hydrocarbons in the deep terrestrial subsurface : characterization of a microbial consortium composed of two Desulfotomaculum species originating from a deep geological formation.</title>
        <authorList>
            <person name="Aullo T."/>
            <person name="Berlendis S."/>
            <person name="Lascourreges J.-F."/>
            <person name="Dessort D."/>
            <person name="Saint-Laurent S."/>
            <person name="Schraauwers B."/>
            <person name="Mas J."/>
            <person name="Magot M."/>
            <person name="Ranchou-Peyruse A."/>
        </authorList>
    </citation>
    <scope>NUCLEOTIDE SEQUENCE [LARGE SCALE GENOMIC DNA]</scope>
    <source>
        <strain evidence="1 2">Bs107</strain>
    </source>
</reference>
<organism evidence="1 2">
    <name type="scientific">Desulforamulus profundi</name>
    <dbReference type="NCBI Taxonomy" id="1383067"/>
    <lineage>
        <taxon>Bacteria</taxon>
        <taxon>Bacillati</taxon>
        <taxon>Bacillota</taxon>
        <taxon>Clostridia</taxon>
        <taxon>Eubacteriales</taxon>
        <taxon>Peptococcaceae</taxon>
        <taxon>Desulforamulus</taxon>
    </lineage>
</organism>
<gene>
    <name evidence="1" type="ORF">P378_01675</name>
</gene>
<protein>
    <submittedName>
        <fullName evidence="1">Uncharacterized protein</fullName>
    </submittedName>
</protein>
<accession>A0A2C6L4A0</accession>
<proteinExistence type="predicted"/>
<keyword evidence="2" id="KW-1185">Reference proteome</keyword>
<name>A0A2C6L4A0_9FIRM</name>
<evidence type="ECO:0000313" key="2">
    <source>
        <dbReference type="Proteomes" id="UP000222564"/>
    </source>
</evidence>
<dbReference type="EMBL" id="AWQQ01000015">
    <property type="protein sequence ID" value="PHJ39701.1"/>
    <property type="molecule type" value="Genomic_DNA"/>
</dbReference>
<dbReference type="AlphaFoldDB" id="A0A2C6L4A0"/>
<sequence length="36" mass="3891">MKSIMGIINLMEDEDFLKEISYHRPAAAVPLGAATG</sequence>
<comment type="caution">
    <text evidence="1">The sequence shown here is derived from an EMBL/GenBank/DDBJ whole genome shotgun (WGS) entry which is preliminary data.</text>
</comment>
<evidence type="ECO:0000313" key="1">
    <source>
        <dbReference type="EMBL" id="PHJ39701.1"/>
    </source>
</evidence>
<dbReference type="Proteomes" id="UP000222564">
    <property type="component" value="Unassembled WGS sequence"/>
</dbReference>